<gene>
    <name evidence="1" type="ORF">CALMAC_LOCUS10496</name>
</gene>
<dbReference type="Proteomes" id="UP000410492">
    <property type="component" value="Unassembled WGS sequence"/>
</dbReference>
<sequence length="114" mass="13029">MVCYTAGFVGLNCLKVGSTARHSFKCRHRRHDKRLHLIPRPLTDYRVHNVGCRHNRSVREVKRKRCPAGAQVQHKDCQDQVRPTTRNYDTHTSAGGSILGRSLCYATCRQPQVC</sequence>
<reference evidence="1 2" key="1">
    <citation type="submission" date="2019-01" db="EMBL/GenBank/DDBJ databases">
        <authorList>
            <person name="Sayadi A."/>
        </authorList>
    </citation>
    <scope>NUCLEOTIDE SEQUENCE [LARGE SCALE GENOMIC DNA]</scope>
</reference>
<dbReference type="EMBL" id="CAACVG010008326">
    <property type="protein sequence ID" value="VEN49349.1"/>
    <property type="molecule type" value="Genomic_DNA"/>
</dbReference>
<evidence type="ECO:0000313" key="1">
    <source>
        <dbReference type="EMBL" id="VEN49349.1"/>
    </source>
</evidence>
<proteinExistence type="predicted"/>
<accession>A0A653CNU6</accession>
<organism evidence="1 2">
    <name type="scientific">Callosobruchus maculatus</name>
    <name type="common">Southern cowpea weevil</name>
    <name type="synonym">Pulse bruchid</name>
    <dbReference type="NCBI Taxonomy" id="64391"/>
    <lineage>
        <taxon>Eukaryota</taxon>
        <taxon>Metazoa</taxon>
        <taxon>Ecdysozoa</taxon>
        <taxon>Arthropoda</taxon>
        <taxon>Hexapoda</taxon>
        <taxon>Insecta</taxon>
        <taxon>Pterygota</taxon>
        <taxon>Neoptera</taxon>
        <taxon>Endopterygota</taxon>
        <taxon>Coleoptera</taxon>
        <taxon>Polyphaga</taxon>
        <taxon>Cucujiformia</taxon>
        <taxon>Chrysomeloidea</taxon>
        <taxon>Chrysomelidae</taxon>
        <taxon>Bruchinae</taxon>
        <taxon>Bruchini</taxon>
        <taxon>Callosobruchus</taxon>
    </lineage>
</organism>
<keyword evidence="2" id="KW-1185">Reference proteome</keyword>
<name>A0A653CNU6_CALMS</name>
<evidence type="ECO:0000313" key="2">
    <source>
        <dbReference type="Proteomes" id="UP000410492"/>
    </source>
</evidence>
<dbReference type="AlphaFoldDB" id="A0A653CNU6"/>
<feature type="non-terminal residue" evidence="1">
    <location>
        <position position="114"/>
    </location>
</feature>
<protein>
    <submittedName>
        <fullName evidence="1">Uncharacterized protein</fullName>
    </submittedName>
</protein>